<keyword evidence="2" id="KW-1185">Reference proteome</keyword>
<evidence type="ECO:0000313" key="2">
    <source>
        <dbReference type="Proteomes" id="UP001164727"/>
    </source>
</evidence>
<reference evidence="1 2" key="1">
    <citation type="journal article" date="2023" name="Microbiol. Resour. Announc.">
        <title>Complete Genome of 'Candidatus Phytoplasma rubi' RS, a Phytopathogenic Bacterium Associated with Rubus Stunt Disease.</title>
        <authorList>
            <person name="Duckeck D."/>
            <person name="Zubert C."/>
            <person name="Bohm J.W."/>
            <person name="Carminati G."/>
            <person name="Schneider B."/>
            <person name="Kube M."/>
        </authorList>
    </citation>
    <scope>NUCLEOTIDE SEQUENCE [LARGE SCALE GENOMIC DNA]</scope>
    <source>
        <strain evidence="1 2">RS</strain>
    </source>
</reference>
<dbReference type="EMBL" id="CP114006">
    <property type="protein sequence ID" value="WAN63673.1"/>
    <property type="molecule type" value="Genomic_DNA"/>
</dbReference>
<accession>A0ABY7BTR5</accession>
<name>A0ABY7BTR5_9MOLU</name>
<evidence type="ECO:0000313" key="1">
    <source>
        <dbReference type="EMBL" id="WAN63673.1"/>
    </source>
</evidence>
<protein>
    <submittedName>
        <fullName evidence="1">Uncharacterized protein</fullName>
    </submittedName>
</protein>
<gene>
    <name evidence="1" type="ORF">RS022_08850</name>
</gene>
<proteinExistence type="predicted"/>
<dbReference type="Proteomes" id="UP001164727">
    <property type="component" value="Chromosome"/>
</dbReference>
<organism evidence="1 2">
    <name type="scientific">Candidatus Phytoplasma rubi</name>
    <dbReference type="NCBI Taxonomy" id="399025"/>
    <lineage>
        <taxon>Bacteria</taxon>
        <taxon>Bacillati</taxon>
        <taxon>Mycoplasmatota</taxon>
        <taxon>Mollicutes</taxon>
        <taxon>Acholeplasmatales</taxon>
        <taxon>Acholeplasmataceae</taxon>
        <taxon>Candidatus Phytoplasma</taxon>
        <taxon>16SrV (Elm yellows group)</taxon>
    </lineage>
</organism>
<sequence>MEAQRLNKKINQGKIPGINQVIDCFSPQANIFLKTLLTNQFLPFRDINMIKK</sequence>